<keyword evidence="7" id="KW-1185">Reference proteome</keyword>
<name>A0A7R9L2R8_9ACAR</name>
<dbReference type="Proteomes" id="UP000759131">
    <property type="component" value="Unassembled WGS sequence"/>
</dbReference>
<dbReference type="InterPro" id="IPR032630">
    <property type="entry name" value="P_typ_ATPase_c"/>
</dbReference>
<keyword evidence="2" id="KW-0479">Metal-binding</keyword>
<evidence type="ECO:0000259" key="5">
    <source>
        <dbReference type="Pfam" id="PF16212"/>
    </source>
</evidence>
<feature type="transmembrane region" description="Helical" evidence="4">
    <location>
        <begin position="73"/>
        <end position="93"/>
    </location>
</feature>
<dbReference type="GO" id="GO:0046872">
    <property type="term" value="F:metal ion binding"/>
    <property type="evidence" value="ECO:0007669"/>
    <property type="project" value="UniProtKB-KW"/>
</dbReference>
<keyword evidence="3" id="KW-0460">Magnesium</keyword>
<keyword evidence="4" id="KW-0812">Transmembrane</keyword>
<keyword evidence="4" id="KW-1133">Transmembrane helix</keyword>
<dbReference type="PANTHER" id="PTHR24092:SF218">
    <property type="entry name" value="PHOSPHOLIPID-TRANSPORTING ATPASE"/>
    <property type="match status" value="1"/>
</dbReference>
<dbReference type="EMBL" id="CAJPIZ010011738">
    <property type="protein sequence ID" value="CAG2113318.1"/>
    <property type="molecule type" value="Genomic_DNA"/>
</dbReference>
<keyword evidence="4" id="KW-0472">Membrane</keyword>
<evidence type="ECO:0000313" key="7">
    <source>
        <dbReference type="Proteomes" id="UP000759131"/>
    </source>
</evidence>
<accession>A0A7R9L2R8</accession>
<sequence length="168" mass="19058">MHSLGTIVFSATILEHLVHVAIEFRSWSILHLLAISFSIVSYFSFAYIYNYLTLGGMFTSDAFMVIQNVMSRGIFWITLLYILILAPMPRLILRVFQTSLTPSPITQAVRINKEVMEKEVKEEFLNNAPNKKPSISAVWTKKTSSAIMTNTADVNKQVDLQPKLDSNK</sequence>
<dbReference type="PANTHER" id="PTHR24092">
    <property type="entry name" value="PROBABLE PHOSPHOLIPID-TRANSPORTING ATPASE"/>
    <property type="match status" value="1"/>
</dbReference>
<protein>
    <recommendedName>
        <fullName evidence="5">P-type ATPase C-terminal domain-containing protein</fullName>
    </recommendedName>
</protein>
<evidence type="ECO:0000256" key="1">
    <source>
        <dbReference type="ARBA" id="ARBA00004141"/>
    </source>
</evidence>
<evidence type="ECO:0000256" key="2">
    <source>
        <dbReference type="ARBA" id="ARBA00022723"/>
    </source>
</evidence>
<dbReference type="GO" id="GO:0045332">
    <property type="term" value="P:phospholipid translocation"/>
    <property type="evidence" value="ECO:0007669"/>
    <property type="project" value="TreeGrafter"/>
</dbReference>
<evidence type="ECO:0000313" key="6">
    <source>
        <dbReference type="EMBL" id="CAD7632888.1"/>
    </source>
</evidence>
<feature type="domain" description="P-type ATPase C-terminal" evidence="5">
    <location>
        <begin position="2"/>
        <end position="102"/>
    </location>
</feature>
<dbReference type="AlphaFoldDB" id="A0A7R9L2R8"/>
<reference evidence="6" key="1">
    <citation type="submission" date="2020-11" db="EMBL/GenBank/DDBJ databases">
        <authorList>
            <person name="Tran Van P."/>
        </authorList>
    </citation>
    <scope>NUCLEOTIDE SEQUENCE</scope>
</reference>
<organism evidence="6">
    <name type="scientific">Medioppia subpectinata</name>
    <dbReference type="NCBI Taxonomy" id="1979941"/>
    <lineage>
        <taxon>Eukaryota</taxon>
        <taxon>Metazoa</taxon>
        <taxon>Ecdysozoa</taxon>
        <taxon>Arthropoda</taxon>
        <taxon>Chelicerata</taxon>
        <taxon>Arachnida</taxon>
        <taxon>Acari</taxon>
        <taxon>Acariformes</taxon>
        <taxon>Sarcoptiformes</taxon>
        <taxon>Oribatida</taxon>
        <taxon>Brachypylina</taxon>
        <taxon>Oppioidea</taxon>
        <taxon>Oppiidae</taxon>
        <taxon>Medioppia</taxon>
    </lineage>
</organism>
<dbReference type="EMBL" id="OC866313">
    <property type="protein sequence ID" value="CAD7632888.1"/>
    <property type="molecule type" value="Genomic_DNA"/>
</dbReference>
<gene>
    <name evidence="6" type="ORF">OSB1V03_LOCUS13288</name>
</gene>
<dbReference type="GO" id="GO:0140326">
    <property type="term" value="F:ATPase-coupled intramembrane lipid transporter activity"/>
    <property type="evidence" value="ECO:0007669"/>
    <property type="project" value="TreeGrafter"/>
</dbReference>
<evidence type="ECO:0000256" key="3">
    <source>
        <dbReference type="ARBA" id="ARBA00022842"/>
    </source>
</evidence>
<proteinExistence type="predicted"/>
<evidence type="ECO:0000256" key="4">
    <source>
        <dbReference type="SAM" id="Phobius"/>
    </source>
</evidence>
<dbReference type="GO" id="GO:0005886">
    <property type="term" value="C:plasma membrane"/>
    <property type="evidence" value="ECO:0007669"/>
    <property type="project" value="TreeGrafter"/>
</dbReference>
<feature type="transmembrane region" description="Helical" evidence="4">
    <location>
        <begin position="30"/>
        <end position="52"/>
    </location>
</feature>
<dbReference type="Pfam" id="PF16212">
    <property type="entry name" value="PhoLip_ATPase_C"/>
    <property type="match status" value="1"/>
</dbReference>
<comment type="subcellular location">
    <subcellularLocation>
        <location evidence="1">Membrane</location>
        <topology evidence="1">Multi-pass membrane protein</topology>
    </subcellularLocation>
</comment>
<dbReference type="OrthoDB" id="377733at2759"/>